<dbReference type="GO" id="GO:0046872">
    <property type="term" value="F:metal ion binding"/>
    <property type="evidence" value="ECO:0007669"/>
    <property type="project" value="UniProtKB-KW"/>
</dbReference>
<dbReference type="Pfam" id="PF00348">
    <property type="entry name" value="polyprenyl_synt"/>
    <property type="match status" value="1"/>
</dbReference>
<dbReference type="SFLD" id="SFLDS00005">
    <property type="entry name" value="Isoprenoid_Synthase_Type_I"/>
    <property type="match status" value="1"/>
</dbReference>
<dbReference type="Gene3D" id="1.10.600.10">
    <property type="entry name" value="Farnesyl Diphosphate Synthase"/>
    <property type="match status" value="1"/>
</dbReference>
<name>A0A0G3G6K2_9GAMM</name>
<keyword evidence="6" id="KW-0414">Isoprene biosynthesis</keyword>
<dbReference type="PROSITE" id="PS00723">
    <property type="entry name" value="POLYPRENYL_SYNTHASE_1"/>
    <property type="match status" value="1"/>
</dbReference>
<comment type="similarity">
    <text evidence="2 7">Belongs to the FPP/GGPP synthase family.</text>
</comment>
<dbReference type="GO" id="GO:0016114">
    <property type="term" value="P:terpenoid biosynthetic process"/>
    <property type="evidence" value="ECO:0007669"/>
    <property type="project" value="UniProtKB-ARBA"/>
</dbReference>
<dbReference type="Proteomes" id="UP000064201">
    <property type="component" value="Chromosome"/>
</dbReference>
<dbReference type="GO" id="GO:0005737">
    <property type="term" value="C:cytoplasm"/>
    <property type="evidence" value="ECO:0007669"/>
    <property type="project" value="UniProtKB-ARBA"/>
</dbReference>
<protein>
    <submittedName>
        <fullName evidence="8">Geranyl transferase</fullName>
    </submittedName>
</protein>
<dbReference type="PATRIC" id="fig|106634.4.peg.2417"/>
<evidence type="ECO:0000313" key="8">
    <source>
        <dbReference type="EMBL" id="AKJ96004.1"/>
    </source>
</evidence>
<dbReference type="PANTHER" id="PTHR43281">
    <property type="entry name" value="FARNESYL DIPHOSPHATE SYNTHASE"/>
    <property type="match status" value="1"/>
</dbReference>
<evidence type="ECO:0000256" key="1">
    <source>
        <dbReference type="ARBA" id="ARBA00001946"/>
    </source>
</evidence>
<organism evidence="8 9">
    <name type="scientific">Thioalkalivibrio versutus</name>
    <dbReference type="NCBI Taxonomy" id="106634"/>
    <lineage>
        <taxon>Bacteria</taxon>
        <taxon>Pseudomonadati</taxon>
        <taxon>Pseudomonadota</taxon>
        <taxon>Gammaproteobacteria</taxon>
        <taxon>Chromatiales</taxon>
        <taxon>Ectothiorhodospiraceae</taxon>
        <taxon>Thioalkalivibrio</taxon>
    </lineage>
</organism>
<dbReference type="PANTHER" id="PTHR43281:SF1">
    <property type="entry name" value="FARNESYL DIPHOSPHATE SYNTHASE"/>
    <property type="match status" value="1"/>
</dbReference>
<dbReference type="NCBIfam" id="NF007877">
    <property type="entry name" value="PRK10581.1"/>
    <property type="match status" value="1"/>
</dbReference>
<dbReference type="AlphaFoldDB" id="A0A0G3G6K2"/>
<dbReference type="InterPro" id="IPR000092">
    <property type="entry name" value="Polyprenyl_synt"/>
</dbReference>
<dbReference type="SUPFAM" id="SSF48576">
    <property type="entry name" value="Terpenoid synthases"/>
    <property type="match status" value="1"/>
</dbReference>
<proteinExistence type="inferred from homology"/>
<dbReference type="InterPro" id="IPR053378">
    <property type="entry name" value="Prenyl_diphosphate_synthase"/>
</dbReference>
<dbReference type="FunFam" id="1.10.600.10:FF:000001">
    <property type="entry name" value="Geranylgeranyl diphosphate synthase"/>
    <property type="match status" value="1"/>
</dbReference>
<evidence type="ECO:0000256" key="4">
    <source>
        <dbReference type="ARBA" id="ARBA00022723"/>
    </source>
</evidence>
<keyword evidence="4" id="KW-0479">Metal-binding</keyword>
<dbReference type="NCBIfam" id="NF045485">
    <property type="entry name" value="FPPsyn"/>
    <property type="match status" value="1"/>
</dbReference>
<evidence type="ECO:0000256" key="2">
    <source>
        <dbReference type="ARBA" id="ARBA00006706"/>
    </source>
</evidence>
<evidence type="ECO:0000256" key="3">
    <source>
        <dbReference type="ARBA" id="ARBA00022679"/>
    </source>
</evidence>
<gene>
    <name evidence="8" type="ORF">TVD_11835</name>
</gene>
<dbReference type="SFLD" id="SFLDG01017">
    <property type="entry name" value="Polyprenyl_Transferase_Like"/>
    <property type="match status" value="1"/>
</dbReference>
<dbReference type="RefSeq" id="WP_019571470.1">
    <property type="nucleotide sequence ID" value="NZ_CP011367.1"/>
</dbReference>
<reference evidence="8 9" key="1">
    <citation type="submission" date="2015-04" db="EMBL/GenBank/DDBJ databases">
        <title>Complete Sequence for the Genome of the Thioalkalivibrio versutus D301.</title>
        <authorList>
            <person name="Mu T."/>
            <person name="Zhou J."/>
            <person name="Xu X."/>
        </authorList>
    </citation>
    <scope>NUCLEOTIDE SEQUENCE [LARGE SCALE GENOMIC DNA]</scope>
    <source>
        <strain evidence="8 9">D301</strain>
    </source>
</reference>
<keyword evidence="3 7" id="KW-0808">Transferase</keyword>
<dbReference type="GO" id="GO:0008654">
    <property type="term" value="P:phospholipid biosynthetic process"/>
    <property type="evidence" value="ECO:0007669"/>
    <property type="project" value="UniProtKB-ARBA"/>
</dbReference>
<dbReference type="InterPro" id="IPR008949">
    <property type="entry name" value="Isoprenoid_synthase_dom_sf"/>
</dbReference>
<keyword evidence="5" id="KW-0460">Magnesium</keyword>
<dbReference type="PROSITE" id="PS00444">
    <property type="entry name" value="POLYPRENYL_SYNTHASE_2"/>
    <property type="match status" value="1"/>
</dbReference>
<sequence>MTATDPEQALNEYQHRIEAVLDRHLGTGGAPDARLIEAMRYATLSGGKRLRPVLVYAAGRTTGAPEPALDAMAAAVEMIHVYSLIHDDLPAMDDDDLRRGRPTCHKAFDEATAILAGDALQALAFDILTDGVAELPAPTGLNAVRELARAAGLHGMAGGQAIDLGACGQPIDLPELERMHRLKTGALIRASVRLGALAGTPDPDALERLTRYAECIGLAFQIRDDVLDVEGDPEILGKACGADARLHKPTFPSLQGLEASRERAVALVDEALTELQPFGQEADLLRFLARYIVDRMN</sequence>
<accession>A0A0G3G6K2</accession>
<dbReference type="CDD" id="cd00685">
    <property type="entry name" value="Trans_IPPS_HT"/>
    <property type="match status" value="1"/>
</dbReference>
<dbReference type="STRING" id="106634.TVD_11835"/>
<dbReference type="EMBL" id="CP011367">
    <property type="protein sequence ID" value="AKJ96004.1"/>
    <property type="molecule type" value="Genomic_DNA"/>
</dbReference>
<comment type="cofactor">
    <cofactor evidence="1">
        <name>Mg(2+)</name>
        <dbReference type="ChEBI" id="CHEBI:18420"/>
    </cofactor>
</comment>
<evidence type="ECO:0000256" key="6">
    <source>
        <dbReference type="ARBA" id="ARBA00023229"/>
    </source>
</evidence>
<dbReference type="KEGG" id="tvr:TVD_11835"/>
<dbReference type="OrthoDB" id="9805316at2"/>
<dbReference type="InterPro" id="IPR033749">
    <property type="entry name" value="Polyprenyl_synt_CS"/>
</dbReference>
<evidence type="ECO:0000256" key="7">
    <source>
        <dbReference type="RuleBase" id="RU004466"/>
    </source>
</evidence>
<dbReference type="GO" id="GO:0004659">
    <property type="term" value="F:prenyltransferase activity"/>
    <property type="evidence" value="ECO:0007669"/>
    <property type="project" value="InterPro"/>
</dbReference>
<evidence type="ECO:0000256" key="5">
    <source>
        <dbReference type="ARBA" id="ARBA00022842"/>
    </source>
</evidence>
<keyword evidence="9" id="KW-1185">Reference proteome</keyword>
<evidence type="ECO:0000313" key="9">
    <source>
        <dbReference type="Proteomes" id="UP000064201"/>
    </source>
</evidence>